<proteinExistence type="inferred from homology"/>
<keyword evidence="4 7" id="KW-0808">Transferase</keyword>
<dbReference type="Gene3D" id="3.40.640.10">
    <property type="entry name" value="Type I PLP-dependent aspartate aminotransferase-like (Major domain)"/>
    <property type="match status" value="1"/>
</dbReference>
<dbReference type="Proteomes" id="UP000577362">
    <property type="component" value="Unassembled WGS sequence"/>
</dbReference>
<keyword evidence="5 6" id="KW-0663">Pyridoxal phosphate</keyword>
<dbReference type="Pfam" id="PF00202">
    <property type="entry name" value="Aminotran_3"/>
    <property type="match status" value="1"/>
</dbReference>
<dbReference type="CDD" id="cd00610">
    <property type="entry name" value="OAT_like"/>
    <property type="match status" value="1"/>
</dbReference>
<dbReference type="GO" id="GO:0016223">
    <property type="term" value="F:beta-alanine:pyruvate transaminase activity"/>
    <property type="evidence" value="ECO:0007669"/>
    <property type="project" value="UniProtKB-EC"/>
</dbReference>
<dbReference type="EC" id="2.6.1.18" evidence="7"/>
<evidence type="ECO:0000256" key="3">
    <source>
        <dbReference type="ARBA" id="ARBA00022576"/>
    </source>
</evidence>
<dbReference type="RefSeq" id="WP_183315470.1">
    <property type="nucleotide sequence ID" value="NZ_JACIEN010000001.1"/>
</dbReference>
<keyword evidence="7" id="KW-0670">Pyruvate</keyword>
<dbReference type="SUPFAM" id="SSF53383">
    <property type="entry name" value="PLP-dependent transferases"/>
    <property type="match status" value="1"/>
</dbReference>
<comment type="cofactor">
    <cofactor evidence="1">
        <name>pyridoxal 5'-phosphate</name>
        <dbReference type="ChEBI" id="CHEBI:597326"/>
    </cofactor>
</comment>
<comment type="similarity">
    <text evidence="2 6">Belongs to the class-III pyridoxal-phosphate-dependent aminotransferase family.</text>
</comment>
<dbReference type="InterPro" id="IPR005814">
    <property type="entry name" value="Aminotrans_3"/>
</dbReference>
<gene>
    <name evidence="7" type="ORF">GGR16_000214</name>
</gene>
<dbReference type="InterPro" id="IPR049704">
    <property type="entry name" value="Aminotrans_3_PPA_site"/>
</dbReference>
<comment type="caution">
    <text evidence="7">The sequence shown here is derived from an EMBL/GenBank/DDBJ whole genome shotgun (WGS) entry which is preliminary data.</text>
</comment>
<evidence type="ECO:0000256" key="4">
    <source>
        <dbReference type="ARBA" id="ARBA00022679"/>
    </source>
</evidence>
<keyword evidence="8" id="KW-1185">Reference proteome</keyword>
<dbReference type="EMBL" id="JACIEN010000001">
    <property type="protein sequence ID" value="MBB4015208.1"/>
    <property type="molecule type" value="Genomic_DNA"/>
</dbReference>
<organism evidence="7 8">
    <name type="scientific">Chelatococcus caeni</name>
    <dbReference type="NCBI Taxonomy" id="1348468"/>
    <lineage>
        <taxon>Bacteria</taxon>
        <taxon>Pseudomonadati</taxon>
        <taxon>Pseudomonadota</taxon>
        <taxon>Alphaproteobacteria</taxon>
        <taxon>Hyphomicrobiales</taxon>
        <taxon>Chelatococcaceae</taxon>
        <taxon>Chelatococcus</taxon>
    </lineage>
</organism>
<dbReference type="PANTHER" id="PTHR42684">
    <property type="entry name" value="ADENOSYLMETHIONINE-8-AMINO-7-OXONONANOATE AMINOTRANSFERASE"/>
    <property type="match status" value="1"/>
</dbReference>
<evidence type="ECO:0000256" key="2">
    <source>
        <dbReference type="ARBA" id="ARBA00008954"/>
    </source>
</evidence>
<evidence type="ECO:0000256" key="6">
    <source>
        <dbReference type="RuleBase" id="RU003560"/>
    </source>
</evidence>
<dbReference type="InterPro" id="IPR015421">
    <property type="entry name" value="PyrdxlP-dep_Trfase_major"/>
</dbReference>
<reference evidence="7 8" key="1">
    <citation type="submission" date="2020-08" db="EMBL/GenBank/DDBJ databases">
        <title>Genomic Encyclopedia of Type Strains, Phase IV (KMG-IV): sequencing the most valuable type-strain genomes for metagenomic binning, comparative biology and taxonomic classification.</title>
        <authorList>
            <person name="Goeker M."/>
        </authorList>
    </citation>
    <scope>NUCLEOTIDE SEQUENCE [LARGE SCALE GENOMIC DNA]</scope>
    <source>
        <strain evidence="7 8">DSM 103737</strain>
    </source>
</reference>
<dbReference type="GO" id="GO:0009102">
    <property type="term" value="P:biotin biosynthetic process"/>
    <property type="evidence" value="ECO:0007669"/>
    <property type="project" value="TreeGrafter"/>
</dbReference>
<dbReference type="GO" id="GO:0030170">
    <property type="term" value="F:pyridoxal phosphate binding"/>
    <property type="evidence" value="ECO:0007669"/>
    <property type="project" value="InterPro"/>
</dbReference>
<evidence type="ECO:0000256" key="5">
    <source>
        <dbReference type="ARBA" id="ARBA00022898"/>
    </source>
</evidence>
<dbReference type="FunFam" id="3.40.640.10:FF:000014">
    <property type="entry name" value="Adenosylmethionine-8-amino-7-oxononanoate aminotransferase, probable"/>
    <property type="match status" value="1"/>
</dbReference>
<evidence type="ECO:0000256" key="1">
    <source>
        <dbReference type="ARBA" id="ARBA00001933"/>
    </source>
</evidence>
<evidence type="ECO:0000313" key="7">
    <source>
        <dbReference type="EMBL" id="MBB4015208.1"/>
    </source>
</evidence>
<name>A0A840BUN2_9HYPH</name>
<dbReference type="PANTHER" id="PTHR42684:SF1">
    <property type="entry name" value="BETA-ALANINE--PYRUVATE AMINOTRANSFERASE"/>
    <property type="match status" value="1"/>
</dbReference>
<dbReference type="PROSITE" id="PS00600">
    <property type="entry name" value="AA_TRANSFER_CLASS_3"/>
    <property type="match status" value="1"/>
</dbReference>
<protein>
    <submittedName>
        <fullName evidence="7">Beta-alanine--pyruvate transaminase</fullName>
        <ecNumber evidence="7">2.6.1.18</ecNumber>
    </submittedName>
</protein>
<accession>A0A840BUN2</accession>
<dbReference type="AlphaFoldDB" id="A0A840BUN2"/>
<evidence type="ECO:0000313" key="8">
    <source>
        <dbReference type="Proteomes" id="UP000577362"/>
    </source>
</evidence>
<dbReference type="GO" id="GO:0004015">
    <property type="term" value="F:adenosylmethionine-8-amino-7-oxononanoate transaminase activity"/>
    <property type="evidence" value="ECO:0007669"/>
    <property type="project" value="TreeGrafter"/>
</dbReference>
<dbReference type="InterPro" id="IPR015424">
    <property type="entry name" value="PyrdxlP-dep_Trfase"/>
</dbReference>
<sequence length="447" mass="47912">MSASAAHDHALAPNDLEAFWMPFTANRAFKKKPRMVTGAKDMHYLTAEGRKVVDGAAGLWCCNAGHNRDPIVSAIQAQAGELDYAPAFQFGQPKAFALAARIAALAPGDLDHVFFANSGSEAVDSALKIALAYWNITGKGSKTRLIGRERGYHGVGFGGISVGGIVPNRKFFGSLLTGVDHLPHTYNREKQAFSRGEPEWGAHLADELERIVALHDASTIAAVIVEPMAGSTGVLPPPKGYLKRLREICDKHNILLVFDEVITGFGRLGFAFAAERYGVVPDMITFAKGVTSGTVPMGGVLVRKGIYEAFMQGPEHVIELFHGYTYSAHPLACAAGLAALDVYRDEGLFERARALEGTWADAMHGLKGLPGVLDIRSVGIVGAVDLAPLKDAPGRRAFEAMDRAFHEFDLMVRITGDTIAVSPPLILTESDIGDIADKLAKVIRAVA</sequence>
<dbReference type="InterPro" id="IPR015422">
    <property type="entry name" value="PyrdxlP-dep_Trfase_small"/>
</dbReference>
<dbReference type="Gene3D" id="3.90.1150.10">
    <property type="entry name" value="Aspartate Aminotransferase, domain 1"/>
    <property type="match status" value="1"/>
</dbReference>
<keyword evidence="3 7" id="KW-0032">Aminotransferase</keyword>